<dbReference type="EMBL" id="JAAFZH010000003">
    <property type="protein sequence ID" value="NDU95247.1"/>
    <property type="molecule type" value="Genomic_DNA"/>
</dbReference>
<dbReference type="GO" id="GO:0005524">
    <property type="term" value="F:ATP binding"/>
    <property type="evidence" value="ECO:0007669"/>
    <property type="project" value="UniProtKB-KW"/>
</dbReference>
<comment type="caution">
    <text evidence="5">The sequence shown here is derived from an EMBL/GenBank/DDBJ whole genome shotgun (WGS) entry which is preliminary data.</text>
</comment>
<evidence type="ECO:0000256" key="3">
    <source>
        <dbReference type="ARBA" id="ARBA00022840"/>
    </source>
</evidence>
<sequence length="454" mass="51909">MANLLKQITEVDFRMLAKLDARDEETKLKVSDHLVLVAEQVLTIARRNHWSLCRRFAFFYLFNGAFWRVVDKDDLRRFLGQAAEQMGIKWLMARSVDFTKKLFDQFSETAYLPAPAISRDVIKINLLNGTFKFGPDGQQLCEPQAADFLTHQLQFSYDADAKAPLFEKFLNKVQPDLDCQKLLAEYIGYVFVSPSQLKMEKAMLLYGSGANGKSVFFEIIMGLLGTENVSNYSFEKLTTEPAYRAQIANKLLNYASEISGNLESTVFKALASGEPVEARLLYGQAFTMTDYAKLLANTNELPAAPEHSHAYFRRFLIVPFTVTIPDHEQDKQLAAKIIANELPGVFNWVLAGLRRLLAQGRFTDPAAVRHQLEVYRSQSDTARLFIDENAYQADLDRYTTLQELYREYKSFCAEDGYRPVKKLNFRKRLESYGFRVDEKNVGKVVYVVRAVKTS</sequence>
<dbReference type="Pfam" id="PF08706">
    <property type="entry name" value="D5_N"/>
    <property type="match status" value="1"/>
</dbReference>
<organism evidence="5 6">
    <name type="scientific">Spirosoma terrae</name>
    <dbReference type="NCBI Taxonomy" id="1968276"/>
    <lineage>
        <taxon>Bacteria</taxon>
        <taxon>Pseudomonadati</taxon>
        <taxon>Bacteroidota</taxon>
        <taxon>Cytophagia</taxon>
        <taxon>Cytophagales</taxon>
        <taxon>Cytophagaceae</taxon>
        <taxon>Spirosoma</taxon>
    </lineage>
</organism>
<gene>
    <name evidence="5" type="ORF">GK108_10225</name>
</gene>
<evidence type="ECO:0000256" key="2">
    <source>
        <dbReference type="ARBA" id="ARBA00022801"/>
    </source>
</evidence>
<feature type="domain" description="SF3 helicase" evidence="4">
    <location>
        <begin position="178"/>
        <end position="333"/>
    </location>
</feature>
<evidence type="ECO:0000313" key="6">
    <source>
        <dbReference type="Proteomes" id="UP000474175"/>
    </source>
</evidence>
<dbReference type="Proteomes" id="UP000474175">
    <property type="component" value="Unassembled WGS sequence"/>
</dbReference>
<keyword evidence="6" id="KW-1185">Reference proteome</keyword>
<dbReference type="PROSITE" id="PS51206">
    <property type="entry name" value="SF3_HELICASE_1"/>
    <property type="match status" value="1"/>
</dbReference>
<name>A0A6L9L6W7_9BACT</name>
<dbReference type="PANTHER" id="PTHR35372">
    <property type="entry name" value="ATP BINDING PROTEIN-RELATED"/>
    <property type="match status" value="1"/>
</dbReference>
<dbReference type="InterPro" id="IPR027417">
    <property type="entry name" value="P-loop_NTPase"/>
</dbReference>
<protein>
    <submittedName>
        <fullName evidence="5">DNA primase</fullName>
    </submittedName>
</protein>
<keyword evidence="2" id="KW-0378">Hydrolase</keyword>
<dbReference type="AlphaFoldDB" id="A0A6L9L6W7"/>
<dbReference type="Pfam" id="PF19263">
    <property type="entry name" value="DUF5906"/>
    <property type="match status" value="1"/>
</dbReference>
<accession>A0A6L9L6W7</accession>
<dbReference type="Gene3D" id="3.40.50.300">
    <property type="entry name" value="P-loop containing nucleotide triphosphate hydrolases"/>
    <property type="match status" value="1"/>
</dbReference>
<evidence type="ECO:0000313" key="5">
    <source>
        <dbReference type="EMBL" id="NDU95247.1"/>
    </source>
</evidence>
<dbReference type="InterPro" id="IPR014015">
    <property type="entry name" value="Helicase_SF3_DNA-vir"/>
</dbReference>
<dbReference type="GO" id="GO:0016787">
    <property type="term" value="F:hydrolase activity"/>
    <property type="evidence" value="ECO:0007669"/>
    <property type="project" value="UniProtKB-KW"/>
</dbReference>
<evidence type="ECO:0000256" key="1">
    <source>
        <dbReference type="ARBA" id="ARBA00022741"/>
    </source>
</evidence>
<dbReference type="SUPFAM" id="SSF52540">
    <property type="entry name" value="P-loop containing nucleoside triphosphate hydrolases"/>
    <property type="match status" value="1"/>
</dbReference>
<keyword evidence="1" id="KW-0547">Nucleotide-binding</keyword>
<dbReference type="InterPro" id="IPR006500">
    <property type="entry name" value="Helicase_put_C_phage/plasmid"/>
</dbReference>
<keyword evidence="3" id="KW-0067">ATP-binding</keyword>
<dbReference type="InterPro" id="IPR045455">
    <property type="entry name" value="NrS-1_pol-like_helicase"/>
</dbReference>
<dbReference type="InterPro" id="IPR014818">
    <property type="entry name" value="Phage/plasmid_primase_P4_C"/>
</dbReference>
<dbReference type="PANTHER" id="PTHR35372:SF2">
    <property type="entry name" value="SF3 HELICASE DOMAIN-CONTAINING PROTEIN"/>
    <property type="match status" value="1"/>
</dbReference>
<reference evidence="5 6" key="1">
    <citation type="submission" date="2020-02" db="EMBL/GenBank/DDBJ databases">
        <title>Draft genome sequence of two Spirosoma agri KCTC 52727 and Spirosoma terrae KCTC 52035.</title>
        <authorList>
            <person name="Rojas J."/>
            <person name="Ambika Manirajan B."/>
            <person name="Suarez C."/>
            <person name="Ratering S."/>
            <person name="Schnell S."/>
        </authorList>
    </citation>
    <scope>NUCLEOTIDE SEQUENCE [LARGE SCALE GENOMIC DNA]</scope>
    <source>
        <strain evidence="5 6">KCTC 52035</strain>
    </source>
</reference>
<proteinExistence type="predicted"/>
<dbReference type="InterPro" id="IPR051620">
    <property type="entry name" value="ORF904-like_C"/>
</dbReference>
<evidence type="ECO:0000259" key="4">
    <source>
        <dbReference type="PROSITE" id="PS51206"/>
    </source>
</evidence>
<dbReference type="NCBIfam" id="TIGR01613">
    <property type="entry name" value="primase_Cterm"/>
    <property type="match status" value="1"/>
</dbReference>